<dbReference type="Pfam" id="PF00560">
    <property type="entry name" value="LRR_1"/>
    <property type="match status" value="2"/>
</dbReference>
<dbReference type="PANTHER" id="PTHR27008:SF497">
    <property type="entry name" value="OS11G0695000 PROTEIN"/>
    <property type="match status" value="1"/>
</dbReference>
<dbReference type="PROSITE" id="PS50011">
    <property type="entry name" value="PROTEIN_KINASE_DOM"/>
    <property type="match status" value="1"/>
</dbReference>
<dbReference type="InterPro" id="IPR051809">
    <property type="entry name" value="Plant_receptor-like_S/T_kinase"/>
</dbReference>
<sequence>MLAYLNLSHNLLQDKIPYTFGKLSSIVTLGLSRNSLLRTIPESLANLTCITNLKLSFNKLEGTGKRALCGLPRLGFLACANNTCSGKLHILKYVLPSIASFVIVASLNLLTTKALPALSSVMDGINNHLLVSYHEIVHATNNFSEGNLLGIRNFGKVFKGQLSNGSIVAIKVLDMQSEKVTKNLDIEFDTLRMALHRNFILLHSEGRQSWGFSERLNIILDVSMALEYLHHHHVDVVAT</sequence>
<dbReference type="SUPFAM" id="SSF52058">
    <property type="entry name" value="L domain-like"/>
    <property type="match status" value="1"/>
</dbReference>
<evidence type="ECO:0000256" key="5">
    <source>
        <dbReference type="ARBA" id="ARBA00022989"/>
    </source>
</evidence>
<keyword evidence="5" id="KW-1133">Transmembrane helix</keyword>
<keyword evidence="2" id="KW-0433">Leucine-rich repeat</keyword>
<dbReference type="EnsemblPlants" id="OPUNC02G15890.1">
    <property type="protein sequence ID" value="OPUNC02G15890.1"/>
    <property type="gene ID" value="OPUNC02G15890"/>
</dbReference>
<evidence type="ECO:0000256" key="6">
    <source>
        <dbReference type="ARBA" id="ARBA00023136"/>
    </source>
</evidence>
<dbReference type="AlphaFoldDB" id="A0A0E0K068"/>
<feature type="domain" description="Protein kinase" evidence="7">
    <location>
        <begin position="143"/>
        <end position="239"/>
    </location>
</feature>
<dbReference type="STRING" id="4537.A0A0E0K068"/>
<keyword evidence="3" id="KW-0812">Transmembrane</keyword>
<dbReference type="Gramene" id="OPUNC02G15890.1">
    <property type="protein sequence ID" value="OPUNC02G15890.1"/>
    <property type="gene ID" value="OPUNC02G15890"/>
</dbReference>
<keyword evidence="6" id="KW-0472">Membrane</keyword>
<dbReference type="InterPro" id="IPR011009">
    <property type="entry name" value="Kinase-like_dom_sf"/>
</dbReference>
<dbReference type="Proteomes" id="UP000026962">
    <property type="component" value="Chromosome 2"/>
</dbReference>
<name>A0A0E0K068_ORYPU</name>
<protein>
    <recommendedName>
        <fullName evidence="7">Protein kinase domain-containing protein</fullName>
    </recommendedName>
</protein>
<comment type="subcellular location">
    <subcellularLocation>
        <location evidence="1">Membrane</location>
    </subcellularLocation>
</comment>
<dbReference type="InterPro" id="IPR000719">
    <property type="entry name" value="Prot_kinase_dom"/>
</dbReference>
<evidence type="ECO:0000313" key="9">
    <source>
        <dbReference type="Proteomes" id="UP000026962"/>
    </source>
</evidence>
<dbReference type="PANTHER" id="PTHR27008">
    <property type="entry name" value="OS04G0122200 PROTEIN"/>
    <property type="match status" value="1"/>
</dbReference>
<dbReference type="Gene3D" id="3.80.10.10">
    <property type="entry name" value="Ribonuclease Inhibitor"/>
    <property type="match status" value="1"/>
</dbReference>
<evidence type="ECO:0000259" key="7">
    <source>
        <dbReference type="PROSITE" id="PS50011"/>
    </source>
</evidence>
<accession>A0A0E0K068</accession>
<evidence type="ECO:0000256" key="1">
    <source>
        <dbReference type="ARBA" id="ARBA00004370"/>
    </source>
</evidence>
<dbReference type="OMA" id="ACANNTC"/>
<evidence type="ECO:0000313" key="8">
    <source>
        <dbReference type="EnsemblPlants" id="OPUNC02G15890.1"/>
    </source>
</evidence>
<dbReference type="eggNOG" id="ENOG502QPYS">
    <property type="taxonomic scope" value="Eukaryota"/>
</dbReference>
<dbReference type="GO" id="GO:0005524">
    <property type="term" value="F:ATP binding"/>
    <property type="evidence" value="ECO:0007669"/>
    <property type="project" value="InterPro"/>
</dbReference>
<reference evidence="8" key="1">
    <citation type="submission" date="2015-04" db="UniProtKB">
        <authorList>
            <consortium name="EnsemblPlants"/>
        </authorList>
    </citation>
    <scope>IDENTIFICATION</scope>
</reference>
<keyword evidence="9" id="KW-1185">Reference proteome</keyword>
<keyword evidence="4" id="KW-0677">Repeat</keyword>
<dbReference type="InterPro" id="IPR032675">
    <property type="entry name" value="LRR_dom_sf"/>
</dbReference>
<evidence type="ECO:0000256" key="4">
    <source>
        <dbReference type="ARBA" id="ARBA00022737"/>
    </source>
</evidence>
<evidence type="ECO:0000256" key="3">
    <source>
        <dbReference type="ARBA" id="ARBA00022692"/>
    </source>
</evidence>
<proteinExistence type="predicted"/>
<dbReference type="GO" id="GO:0004672">
    <property type="term" value="F:protein kinase activity"/>
    <property type="evidence" value="ECO:0007669"/>
    <property type="project" value="InterPro"/>
</dbReference>
<evidence type="ECO:0000256" key="2">
    <source>
        <dbReference type="ARBA" id="ARBA00022614"/>
    </source>
</evidence>
<dbReference type="HOGENOM" id="CLU_1162723_0_0_1"/>
<organism evidence="8">
    <name type="scientific">Oryza punctata</name>
    <name type="common">Red rice</name>
    <dbReference type="NCBI Taxonomy" id="4537"/>
    <lineage>
        <taxon>Eukaryota</taxon>
        <taxon>Viridiplantae</taxon>
        <taxon>Streptophyta</taxon>
        <taxon>Embryophyta</taxon>
        <taxon>Tracheophyta</taxon>
        <taxon>Spermatophyta</taxon>
        <taxon>Magnoliopsida</taxon>
        <taxon>Liliopsida</taxon>
        <taxon>Poales</taxon>
        <taxon>Poaceae</taxon>
        <taxon>BOP clade</taxon>
        <taxon>Oryzoideae</taxon>
        <taxon>Oryzeae</taxon>
        <taxon>Oryzinae</taxon>
        <taxon>Oryza</taxon>
    </lineage>
</organism>
<dbReference type="Gene3D" id="3.30.200.20">
    <property type="entry name" value="Phosphorylase Kinase, domain 1"/>
    <property type="match status" value="1"/>
</dbReference>
<dbReference type="SUPFAM" id="SSF56112">
    <property type="entry name" value="Protein kinase-like (PK-like)"/>
    <property type="match status" value="1"/>
</dbReference>
<reference evidence="8" key="2">
    <citation type="submission" date="2018-05" db="EMBL/GenBank/DDBJ databases">
        <title>OpunRS2 (Oryza punctata Reference Sequence Version 2).</title>
        <authorList>
            <person name="Zhang J."/>
            <person name="Kudrna D."/>
            <person name="Lee S."/>
            <person name="Talag J."/>
            <person name="Welchert J."/>
            <person name="Wing R.A."/>
        </authorList>
    </citation>
    <scope>NUCLEOTIDE SEQUENCE [LARGE SCALE GENOMIC DNA]</scope>
</reference>
<dbReference type="InterPro" id="IPR001611">
    <property type="entry name" value="Leu-rich_rpt"/>
</dbReference>
<dbReference type="GO" id="GO:0016020">
    <property type="term" value="C:membrane"/>
    <property type="evidence" value="ECO:0007669"/>
    <property type="project" value="UniProtKB-SubCell"/>
</dbReference>